<evidence type="ECO:0000259" key="10">
    <source>
        <dbReference type="Pfam" id="PF02384"/>
    </source>
</evidence>
<dbReference type="EMBL" id="JABBGM010000004">
    <property type="protein sequence ID" value="NML94365.1"/>
    <property type="molecule type" value="Genomic_DNA"/>
</dbReference>
<feature type="domain" description="DNA methylase adenine-specific" evidence="10">
    <location>
        <begin position="161"/>
        <end position="462"/>
    </location>
</feature>
<organism evidence="12 13">
    <name type="scientific">Novosphingobium olei</name>
    <dbReference type="NCBI Taxonomy" id="2728851"/>
    <lineage>
        <taxon>Bacteria</taxon>
        <taxon>Pseudomonadati</taxon>
        <taxon>Pseudomonadota</taxon>
        <taxon>Alphaproteobacteria</taxon>
        <taxon>Sphingomonadales</taxon>
        <taxon>Sphingomonadaceae</taxon>
        <taxon>Novosphingobium</taxon>
    </lineage>
</organism>
<dbReference type="GO" id="GO:0009307">
    <property type="term" value="P:DNA restriction-modification system"/>
    <property type="evidence" value="ECO:0007669"/>
    <property type="project" value="UniProtKB-KW"/>
</dbReference>
<keyword evidence="7" id="KW-0238">DNA-binding</keyword>
<feature type="region of interest" description="Disordered" evidence="9">
    <location>
        <begin position="689"/>
        <end position="715"/>
    </location>
</feature>
<feature type="compositionally biased region" description="Basic and acidic residues" evidence="9">
    <location>
        <begin position="690"/>
        <end position="715"/>
    </location>
</feature>
<dbReference type="InterPro" id="IPR002052">
    <property type="entry name" value="DNA_methylase_N6_adenine_CS"/>
</dbReference>
<reference evidence="12 13" key="1">
    <citation type="submission" date="2020-04" db="EMBL/GenBank/DDBJ databases">
        <title>Novosphingobium sp. TW-4 isolated from soil.</title>
        <authorList>
            <person name="Dahal R.H."/>
            <person name="Chaudhary D.K."/>
        </authorList>
    </citation>
    <scope>NUCLEOTIDE SEQUENCE [LARGE SCALE GENOMIC DNA]</scope>
    <source>
        <strain evidence="12 13">TW-4</strain>
    </source>
</reference>
<dbReference type="InterPro" id="IPR044946">
    <property type="entry name" value="Restrct_endonuc_typeI_TRD_sf"/>
</dbReference>
<dbReference type="Gene3D" id="1.20.1260.30">
    <property type="match status" value="1"/>
</dbReference>
<dbReference type="PANTHER" id="PTHR42933">
    <property type="entry name" value="SLR6095 PROTEIN"/>
    <property type="match status" value="1"/>
</dbReference>
<dbReference type="Pfam" id="PF02384">
    <property type="entry name" value="N6_Mtase"/>
    <property type="match status" value="1"/>
</dbReference>
<dbReference type="AlphaFoldDB" id="A0A7Y0BPT2"/>
<keyword evidence="5" id="KW-0949">S-adenosyl-L-methionine</keyword>
<sequence length="715" mass="79636">MTTAQMLGSLLKSARDIMRKDKGLNGDLDRLPLLTWIMFLKFLDDLERQREDEALLGGNKFKAAIEAPYRWRDWAANAQGITGDELLAFINNDEAIRPNGTRGPGLFAYLRSLSSSNGDNRRDVIATVFRGVDNRMRSGYLLRDVINKIGAIHFTSSEELHTLGALYESMLREMRDAAGDSGEFYTPRAVVRFMVDIIDPRLGEIVLDPASGTGGFLVEAYTHLAKQVKTVADRNRLQSETIMGCEPKSLPYLLCQMNLLLHGLDAPQIDPGNALRFKLSEIGEKDRVDVILTNPPFGGEEEKGIQGNFPDDRKTAETALLFLQLIMRKLRRQPTIAGRPARAAVVVPNGTLSTPGVATRIRESLLADFRIKAIVRLPHNVFAPYTDIKSNIIIFERGEPADEIFYCEPSLPLGYSLSKTKPLLYEWMEPLKELIETREETESSWSVKRAELDASLNLDIKNPRRQLVSLEDRGDLSVLAAQLRSFADEADAIHADLDETLKLLSEAPLELIGKYTAESDERIGLDYSDELALVGVSAEEGLTNPKTAIGKSPGRYKVLRAGYLAYNPMRINIGSVGVVRDSSQEGITSPDYVVFYCDPDLLPEYVYHYLRSEAGRHEINLKTKGSVRFRLYYEQLSQISIPVPADVAVQQRFVNACNRLEGLRRMVSASESAVGDCLNAATRAAFLPQDADKNIPEPTAERDVSDRTIAHEQAA</sequence>
<dbReference type="InterPro" id="IPR051537">
    <property type="entry name" value="DNA_Adenine_Mtase"/>
</dbReference>
<evidence type="ECO:0000256" key="8">
    <source>
        <dbReference type="ARBA" id="ARBA00047942"/>
    </source>
</evidence>
<evidence type="ECO:0000256" key="2">
    <source>
        <dbReference type="ARBA" id="ARBA00011900"/>
    </source>
</evidence>
<name>A0A7Y0BPT2_9SPHN</name>
<evidence type="ECO:0000313" key="12">
    <source>
        <dbReference type="EMBL" id="NML94365.1"/>
    </source>
</evidence>
<comment type="similarity">
    <text evidence="1">Belongs to the N(4)/N(6)-methyltransferase family.</text>
</comment>
<dbReference type="InterPro" id="IPR022749">
    <property type="entry name" value="D12N6_MeTrfase_N"/>
</dbReference>
<evidence type="ECO:0000256" key="6">
    <source>
        <dbReference type="ARBA" id="ARBA00022747"/>
    </source>
</evidence>
<dbReference type="InterPro" id="IPR029063">
    <property type="entry name" value="SAM-dependent_MTases_sf"/>
</dbReference>
<dbReference type="SUPFAM" id="SSF116734">
    <property type="entry name" value="DNA methylase specificity domain"/>
    <property type="match status" value="1"/>
</dbReference>
<dbReference type="GO" id="GO:0032259">
    <property type="term" value="P:methylation"/>
    <property type="evidence" value="ECO:0007669"/>
    <property type="project" value="UniProtKB-KW"/>
</dbReference>
<evidence type="ECO:0000256" key="4">
    <source>
        <dbReference type="ARBA" id="ARBA00022679"/>
    </source>
</evidence>
<dbReference type="Pfam" id="PF12161">
    <property type="entry name" value="HsdM_N"/>
    <property type="match status" value="1"/>
</dbReference>
<dbReference type="PROSITE" id="PS00092">
    <property type="entry name" value="N6_MTASE"/>
    <property type="match status" value="1"/>
</dbReference>
<dbReference type="PRINTS" id="PR00507">
    <property type="entry name" value="N12N6MTFRASE"/>
</dbReference>
<dbReference type="InterPro" id="IPR038333">
    <property type="entry name" value="T1MK-like_N_sf"/>
</dbReference>
<keyword evidence="6" id="KW-0680">Restriction system</keyword>
<dbReference type="GO" id="GO:0008170">
    <property type="term" value="F:N-methyltransferase activity"/>
    <property type="evidence" value="ECO:0007669"/>
    <property type="project" value="InterPro"/>
</dbReference>
<dbReference type="GO" id="GO:0003677">
    <property type="term" value="F:DNA binding"/>
    <property type="evidence" value="ECO:0007669"/>
    <property type="project" value="UniProtKB-KW"/>
</dbReference>
<dbReference type="PANTHER" id="PTHR42933:SF4">
    <property type="entry name" value="TYPE I RESTRICTION ENZYME ECOKI METHYLASE SUBUNIT"/>
    <property type="match status" value="1"/>
</dbReference>
<evidence type="ECO:0000256" key="9">
    <source>
        <dbReference type="SAM" id="MobiDB-lite"/>
    </source>
</evidence>
<evidence type="ECO:0000259" key="11">
    <source>
        <dbReference type="Pfam" id="PF12161"/>
    </source>
</evidence>
<accession>A0A7Y0BPT2</accession>
<dbReference type="Proteomes" id="UP000583556">
    <property type="component" value="Unassembled WGS sequence"/>
</dbReference>
<protein>
    <recommendedName>
        <fullName evidence="2">site-specific DNA-methyltransferase (adenine-specific)</fullName>
        <ecNumber evidence="2">2.1.1.72</ecNumber>
    </recommendedName>
</protein>
<dbReference type="GO" id="GO:0009007">
    <property type="term" value="F:site-specific DNA-methyltransferase (adenine-specific) activity"/>
    <property type="evidence" value="ECO:0007669"/>
    <property type="project" value="UniProtKB-EC"/>
</dbReference>
<proteinExistence type="inferred from homology"/>
<keyword evidence="3 12" id="KW-0489">Methyltransferase</keyword>
<dbReference type="SUPFAM" id="SSF53335">
    <property type="entry name" value="S-adenosyl-L-methionine-dependent methyltransferases"/>
    <property type="match status" value="1"/>
</dbReference>
<comment type="catalytic activity">
    <reaction evidence="8">
        <text>a 2'-deoxyadenosine in DNA + S-adenosyl-L-methionine = an N(6)-methyl-2'-deoxyadenosine in DNA + S-adenosyl-L-homocysteine + H(+)</text>
        <dbReference type="Rhea" id="RHEA:15197"/>
        <dbReference type="Rhea" id="RHEA-COMP:12418"/>
        <dbReference type="Rhea" id="RHEA-COMP:12419"/>
        <dbReference type="ChEBI" id="CHEBI:15378"/>
        <dbReference type="ChEBI" id="CHEBI:57856"/>
        <dbReference type="ChEBI" id="CHEBI:59789"/>
        <dbReference type="ChEBI" id="CHEBI:90615"/>
        <dbReference type="ChEBI" id="CHEBI:90616"/>
        <dbReference type="EC" id="2.1.1.72"/>
    </reaction>
</comment>
<comment type="caution">
    <text evidence="12">The sequence shown here is derived from an EMBL/GenBank/DDBJ whole genome shotgun (WGS) entry which is preliminary data.</text>
</comment>
<evidence type="ECO:0000256" key="5">
    <source>
        <dbReference type="ARBA" id="ARBA00022691"/>
    </source>
</evidence>
<dbReference type="EC" id="2.1.1.72" evidence="2"/>
<keyword evidence="4" id="KW-0808">Transferase</keyword>
<evidence type="ECO:0000256" key="1">
    <source>
        <dbReference type="ARBA" id="ARBA00006594"/>
    </source>
</evidence>
<evidence type="ECO:0000313" key="13">
    <source>
        <dbReference type="Proteomes" id="UP000583556"/>
    </source>
</evidence>
<gene>
    <name evidence="12" type="ORF">HHL27_11890</name>
</gene>
<evidence type="ECO:0000256" key="7">
    <source>
        <dbReference type="ARBA" id="ARBA00023125"/>
    </source>
</evidence>
<dbReference type="InterPro" id="IPR003356">
    <property type="entry name" value="DNA_methylase_A-5"/>
</dbReference>
<dbReference type="Gene3D" id="3.90.220.20">
    <property type="entry name" value="DNA methylase specificity domains"/>
    <property type="match status" value="1"/>
</dbReference>
<keyword evidence="13" id="KW-1185">Reference proteome</keyword>
<dbReference type="Gene3D" id="3.40.50.150">
    <property type="entry name" value="Vaccinia Virus protein VP39"/>
    <property type="match status" value="1"/>
</dbReference>
<evidence type="ECO:0000256" key="3">
    <source>
        <dbReference type="ARBA" id="ARBA00022603"/>
    </source>
</evidence>
<feature type="domain" description="N6 adenine-specific DNA methyltransferase N-terminal" evidence="11">
    <location>
        <begin position="8"/>
        <end position="92"/>
    </location>
</feature>